<dbReference type="Pfam" id="PF14134">
    <property type="entry name" value="DUF4301"/>
    <property type="match status" value="1"/>
</dbReference>
<dbReference type="RefSeq" id="WP_282590371.1">
    <property type="nucleotide sequence ID" value="NZ_JAPAAF010000003.1"/>
</dbReference>
<evidence type="ECO:0000313" key="3">
    <source>
        <dbReference type="Proteomes" id="UP001163821"/>
    </source>
</evidence>
<dbReference type="InterPro" id="IPR029044">
    <property type="entry name" value="Nucleotide-diphossugar_trans"/>
</dbReference>
<dbReference type="InterPro" id="IPR025393">
    <property type="entry name" value="DUF4301"/>
</dbReference>
<gene>
    <name evidence="2" type="ORF">N2K84_03400</name>
</gene>
<protein>
    <submittedName>
        <fullName evidence="2">DUF4301 family protein</fullName>
    </submittedName>
</protein>
<sequence>MFSAKDVSDMEARGSNVQTVSTQIENFKKGFPFLSIIHAATIGQGIIKLNGAEIEESVAFFDACAKEGVSLLKFVPASGAASRMFKALFEAKEQLEKGVPEQEVLSKSEMQYFFSNLRKFAFYNDLKQLAGKDPEQLSLLEILNLVLTEEGLNYGNLPKGLLKFHQYGTENRTSFEEHCVEGALYAKNKNGSVKIHFTVSPEHQTGFEAHLSAIKEKYEAAFVVTYDISFSQQKPSTDTIAVTPDNEPFRNDDGSLLFRPGGHGALLANLNDLDADVVFIKNIDNVVPDYLKPETVTYKKALAGLLLDLQQKIFNYQRILNTHHYYSLDSAFFAEAANFLENILNVKPPSNQYYSEKEELYHYLKSKFNRPIRVCGMVKNQGEPGGGPFWAKNSDGSTSLQVVESSQIDLKDPDQKALIDEATHFNPVDLVCAFKNYKGEKYDLSNYSDPETGFISSKSKDGKELKAQELPGLWNGAMSDWNTLFVEVPIITFNPVKTVNDLLRKEHQPE</sequence>
<accession>A0AA41Y1J4</accession>
<dbReference type="Proteomes" id="UP001163821">
    <property type="component" value="Unassembled WGS sequence"/>
</dbReference>
<evidence type="ECO:0000259" key="1">
    <source>
        <dbReference type="Pfam" id="PF14134"/>
    </source>
</evidence>
<name>A0AA41Y1J4_9BACT</name>
<proteinExistence type="predicted"/>
<dbReference type="EMBL" id="JAPAAF010000003">
    <property type="protein sequence ID" value="MCW0481761.1"/>
    <property type="molecule type" value="Genomic_DNA"/>
</dbReference>
<keyword evidence="3" id="KW-1185">Reference proteome</keyword>
<comment type="caution">
    <text evidence="2">The sequence shown here is derived from an EMBL/GenBank/DDBJ whole genome shotgun (WGS) entry which is preliminary data.</text>
</comment>
<dbReference type="AlphaFoldDB" id="A0AA41Y1J4"/>
<feature type="domain" description="DUF4301" evidence="1">
    <location>
        <begin position="4"/>
        <end position="508"/>
    </location>
</feature>
<evidence type="ECO:0000313" key="2">
    <source>
        <dbReference type="EMBL" id="MCW0481761.1"/>
    </source>
</evidence>
<reference evidence="2" key="1">
    <citation type="submission" date="2022-10" db="EMBL/GenBank/DDBJ databases">
        <title>Gaoshiqiia sediminis gen. nov., sp. nov., isolated from coastal sediment.</title>
        <authorList>
            <person name="Yu W.X."/>
            <person name="Mu D.S."/>
            <person name="Du J.Z."/>
            <person name="Liang Y.Q."/>
        </authorList>
    </citation>
    <scope>NUCLEOTIDE SEQUENCE</scope>
    <source>
        <strain evidence="2">A06</strain>
    </source>
</reference>
<dbReference type="SUPFAM" id="SSF53448">
    <property type="entry name" value="Nucleotide-diphospho-sugar transferases"/>
    <property type="match status" value="1"/>
</dbReference>
<organism evidence="2 3">
    <name type="scientific">Gaoshiqia sediminis</name>
    <dbReference type="NCBI Taxonomy" id="2986998"/>
    <lineage>
        <taxon>Bacteria</taxon>
        <taxon>Pseudomonadati</taxon>
        <taxon>Bacteroidota</taxon>
        <taxon>Bacteroidia</taxon>
        <taxon>Marinilabiliales</taxon>
        <taxon>Prolixibacteraceae</taxon>
        <taxon>Gaoshiqia</taxon>
    </lineage>
</organism>